<reference evidence="1 2" key="1">
    <citation type="journal article" date="2020" name="Microbes Environ.">
        <title>Synthetic bacterial community of duckweed: a simple and stable system to study plant-microbe interactions.</title>
        <authorList>
            <person name="Ishizawa H."/>
            <person name="Tada M."/>
            <person name="Kuroda M."/>
            <person name="Inoue D."/>
            <person name="Futamata H."/>
            <person name="Ike M."/>
        </authorList>
    </citation>
    <scope>NUCLEOTIDE SEQUENCE [LARGE SCALE GENOMIC DNA]</scope>
    <source>
        <strain evidence="1 2">DW100</strain>
    </source>
</reference>
<evidence type="ECO:0000313" key="2">
    <source>
        <dbReference type="Proteomes" id="UP001380186"/>
    </source>
</evidence>
<dbReference type="EMBL" id="AP029022">
    <property type="protein sequence ID" value="BEV05274.1"/>
    <property type="molecule type" value="Genomic_DNA"/>
</dbReference>
<protein>
    <submittedName>
        <fullName evidence="1">Uncharacterized protein</fullName>
    </submittedName>
</protein>
<sequence>MSKIKLLINEVFRKAKEDTGKTTKNGLATYLWSYLDEREPRCINERTLSRYYEAFVLGTREEINPDIATLNRLSKYVGFNDFADFSNTFIKKDEEVNKTTVKITVDDDENSLTEKISKIIINITNEQYFKVPDFVKKNGLGIIEMVFVLLLATGGVVFSNNKNSKVSGFMSAWGTPAVDKKYMYWDKDRYMATDSSYLGPQIEVIPMEKKIFIYFRRITRPDTLNSENSIGKIWYDKTDNHVEFFTSFGRHPENGKALKDVTEHILGNYAGENAILEEE</sequence>
<accession>A0ABM8K8B2</accession>
<dbReference type="Proteomes" id="UP001380186">
    <property type="component" value="Chromosome"/>
</dbReference>
<dbReference type="RefSeq" id="WP_338612943.1">
    <property type="nucleotide sequence ID" value="NZ_AP029022.1"/>
</dbReference>
<name>A0ABM8K8B2_9FLAO</name>
<proteinExistence type="predicted"/>
<evidence type="ECO:0000313" key="1">
    <source>
        <dbReference type="EMBL" id="BEV05274.1"/>
    </source>
</evidence>
<gene>
    <name evidence="1" type="ORF">CRDW_26480</name>
</gene>
<keyword evidence="2" id="KW-1185">Reference proteome</keyword>
<organism evidence="1 2">
    <name type="scientific">Chryseobacterium gambrini</name>
    <dbReference type="NCBI Taxonomy" id="373672"/>
    <lineage>
        <taxon>Bacteria</taxon>
        <taxon>Pseudomonadati</taxon>
        <taxon>Bacteroidota</taxon>
        <taxon>Flavobacteriia</taxon>
        <taxon>Flavobacteriales</taxon>
        <taxon>Weeksellaceae</taxon>
        <taxon>Chryseobacterium group</taxon>
        <taxon>Chryseobacterium</taxon>
    </lineage>
</organism>